<keyword evidence="1" id="KW-0732">Signal</keyword>
<dbReference type="AlphaFoldDB" id="A0A502EJE3"/>
<sequence length="168" mass="18083">MKRIILSTIAVMAFGFASAQDGHFKVGAHVGLPLGNTSDLFSVNLGADVAYLWNVSDKFSAGIVTGYTTYVGKEYNGYIGSVSYAMIRSTNQSFIPVAGTAQYSITENLFVGADLGYAINVDGDLDGGFLYQPKFGYQNKKIELYAAYKGISNNGTLASLNLGFNYKF</sequence>
<dbReference type="RefSeq" id="WP_140509562.1">
    <property type="nucleotide sequence ID" value="NZ_RCZH01000012.1"/>
</dbReference>
<organism evidence="2 3">
    <name type="scientific">Flavobacterium pectinovorum</name>
    <dbReference type="NCBI Taxonomy" id="29533"/>
    <lineage>
        <taxon>Bacteria</taxon>
        <taxon>Pseudomonadati</taxon>
        <taxon>Bacteroidota</taxon>
        <taxon>Flavobacteriia</taxon>
        <taxon>Flavobacteriales</taxon>
        <taxon>Flavobacteriaceae</taxon>
        <taxon>Flavobacterium</taxon>
    </lineage>
</organism>
<keyword evidence="3" id="KW-1185">Reference proteome</keyword>
<gene>
    <name evidence="2" type="ORF">EAH81_17970</name>
</gene>
<proteinExistence type="predicted"/>
<evidence type="ECO:0000313" key="2">
    <source>
        <dbReference type="EMBL" id="TPG37818.1"/>
    </source>
</evidence>
<feature type="signal peptide" evidence="1">
    <location>
        <begin position="1"/>
        <end position="19"/>
    </location>
</feature>
<comment type="caution">
    <text evidence="2">The sequence shown here is derived from an EMBL/GenBank/DDBJ whole genome shotgun (WGS) entry which is preliminary data.</text>
</comment>
<dbReference type="OrthoDB" id="1492374at2"/>
<accession>A0A502EJE3</accession>
<evidence type="ECO:0000313" key="3">
    <source>
        <dbReference type="Proteomes" id="UP000319700"/>
    </source>
</evidence>
<dbReference type="Proteomes" id="UP000319700">
    <property type="component" value="Unassembled WGS sequence"/>
</dbReference>
<feature type="chain" id="PRO_5021501645" description="Outer membrane protein beta-barrel domain-containing protein" evidence="1">
    <location>
        <begin position="20"/>
        <end position="168"/>
    </location>
</feature>
<protein>
    <recommendedName>
        <fullName evidence="4">Outer membrane protein beta-barrel domain-containing protein</fullName>
    </recommendedName>
</protein>
<reference evidence="2 3" key="1">
    <citation type="journal article" date="2019" name="Environ. Microbiol.">
        <title>Species interactions and distinct microbial communities in high Arctic permafrost affected cryosols are associated with the CH4 and CO2 gas fluxes.</title>
        <authorList>
            <person name="Altshuler I."/>
            <person name="Hamel J."/>
            <person name="Turney S."/>
            <person name="Magnuson E."/>
            <person name="Levesque R."/>
            <person name="Greer C."/>
            <person name="Whyte L.G."/>
        </authorList>
    </citation>
    <scope>NUCLEOTIDE SEQUENCE [LARGE SCALE GENOMIC DNA]</scope>
    <source>
        <strain evidence="2 3">42</strain>
    </source>
</reference>
<name>A0A502EJE3_9FLAO</name>
<evidence type="ECO:0008006" key="4">
    <source>
        <dbReference type="Google" id="ProtNLM"/>
    </source>
</evidence>
<dbReference type="EMBL" id="RCZH01000012">
    <property type="protein sequence ID" value="TPG37818.1"/>
    <property type="molecule type" value="Genomic_DNA"/>
</dbReference>
<evidence type="ECO:0000256" key="1">
    <source>
        <dbReference type="SAM" id="SignalP"/>
    </source>
</evidence>